<evidence type="ECO:0000313" key="2">
    <source>
        <dbReference type="Proteomes" id="UP000032568"/>
    </source>
</evidence>
<keyword evidence="2" id="KW-1185">Reference proteome</keyword>
<dbReference type="InterPro" id="IPR045748">
    <property type="entry name" value="DcaP"/>
</dbReference>
<gene>
    <name evidence="1" type="ORF">SG35_022740</name>
</gene>
<sequence>MKDKVLFKHLFACTLLVKLGAWPGRVKSYIKLCSASVLPAVFFSPLQLAAAPAPLVEDKALVQLTQGLAEAAKVVVNPYPVKPAADKAGDAPLEIHGYIKADFIYDLAGKGDDVINYQNISLDSNVAEGHVRFHARQSRINIKKSFATPSGPLAVFVEGDFLGGGGNELLTNSTGFRIRHAYGSWGNWLLGQTWSTFVDVKSYPETINLGNAAGQTLLRQPMVRYSTSFDDFKLMTSLENPETDLNFADGTDNAVEQDKQPDFILRGMVNKSWGHVSLQYARRQLAAYEELDGREETAKTSGYAVAVTGKFKLPGQDDIRFSLASGKGAGRYIQESTNAAGDLYLDADDKLNLSANDSSGGYLAYRHWWNDSWRSNFALGFARVDHSHGGEKYSYDTYLANLLYQVNKRFLLGVEYAYGERELSSGNEVSSGEIKRLEFSARYSF</sequence>
<proteinExistence type="predicted"/>
<evidence type="ECO:0008006" key="3">
    <source>
        <dbReference type="Google" id="ProtNLM"/>
    </source>
</evidence>
<protein>
    <recommendedName>
        <fullName evidence="3">Porin</fullName>
    </recommendedName>
</protein>
<reference evidence="1 2" key="1">
    <citation type="journal article" date="2015" name="Genome Announc.">
        <title>Draft Genome Sequences of Marine Isolates of Thalassomonas viridans and Thalassomonas actiniarum.</title>
        <authorList>
            <person name="Olonade I."/>
            <person name="van Zyl L.J."/>
            <person name="Trindade M."/>
        </authorList>
    </citation>
    <scope>NUCLEOTIDE SEQUENCE [LARGE SCALE GENOMIC DNA]</scope>
    <source>
        <strain evidence="1 2">A5K-106</strain>
    </source>
</reference>
<dbReference type="KEGG" id="tact:SG35_022740"/>
<dbReference type="AlphaFoldDB" id="A0AAE9YR84"/>
<accession>A0AAE9YR84</accession>
<organism evidence="1 2">
    <name type="scientific">Thalassomonas actiniarum</name>
    <dbReference type="NCBI Taxonomy" id="485447"/>
    <lineage>
        <taxon>Bacteria</taxon>
        <taxon>Pseudomonadati</taxon>
        <taxon>Pseudomonadota</taxon>
        <taxon>Gammaproteobacteria</taxon>
        <taxon>Alteromonadales</taxon>
        <taxon>Colwelliaceae</taxon>
        <taxon>Thalassomonas</taxon>
    </lineage>
</organism>
<name>A0AAE9YR84_9GAMM</name>
<evidence type="ECO:0000313" key="1">
    <source>
        <dbReference type="EMBL" id="WDD98072.1"/>
    </source>
</evidence>
<dbReference type="SUPFAM" id="SSF56935">
    <property type="entry name" value="Porins"/>
    <property type="match status" value="1"/>
</dbReference>
<dbReference type="Pfam" id="PF19577">
    <property type="entry name" value="DcaP"/>
    <property type="match status" value="1"/>
</dbReference>
<dbReference type="EMBL" id="CP059735">
    <property type="protein sequence ID" value="WDD98072.1"/>
    <property type="molecule type" value="Genomic_DNA"/>
</dbReference>
<dbReference type="Proteomes" id="UP000032568">
    <property type="component" value="Chromosome"/>
</dbReference>
<reference evidence="1 2" key="2">
    <citation type="journal article" date="2022" name="Mar. Drugs">
        <title>Bioassay-Guided Fractionation Leads to the Detection of Cholic Acid Generated by the Rare Thalassomonas sp.</title>
        <authorList>
            <person name="Pheiffer F."/>
            <person name="Schneider Y.K."/>
            <person name="Hansen E.H."/>
            <person name="Andersen J.H."/>
            <person name="Isaksson J."/>
            <person name="Busche T."/>
            <person name="R C."/>
            <person name="Kalinowski J."/>
            <person name="Zyl L.V."/>
            <person name="Trindade M."/>
        </authorList>
    </citation>
    <scope>NUCLEOTIDE SEQUENCE [LARGE SCALE GENOMIC DNA]</scope>
    <source>
        <strain evidence="1 2">A5K-106</strain>
    </source>
</reference>
<dbReference type="RefSeq" id="WP_053042722.1">
    <property type="nucleotide sequence ID" value="NZ_CP059735.1"/>
</dbReference>